<keyword evidence="4" id="KW-0067">ATP-binding</keyword>
<evidence type="ECO:0000256" key="3">
    <source>
        <dbReference type="ARBA" id="ARBA00022777"/>
    </source>
</evidence>
<name>A0A7W2I7N6_9BURK</name>
<organism evidence="6 7">
    <name type="scientific">Rugamonas fusca</name>
    <dbReference type="NCBI Taxonomy" id="2758568"/>
    <lineage>
        <taxon>Bacteria</taxon>
        <taxon>Pseudomonadati</taxon>
        <taxon>Pseudomonadota</taxon>
        <taxon>Betaproteobacteria</taxon>
        <taxon>Burkholderiales</taxon>
        <taxon>Oxalobacteraceae</taxon>
        <taxon>Telluria group</taxon>
        <taxon>Rugamonas</taxon>
    </lineage>
</organism>
<dbReference type="Proteomes" id="UP000566711">
    <property type="component" value="Unassembled WGS sequence"/>
</dbReference>
<dbReference type="InterPro" id="IPR000719">
    <property type="entry name" value="Prot_kinase_dom"/>
</dbReference>
<dbReference type="CDD" id="cd14014">
    <property type="entry name" value="STKc_PknB_like"/>
    <property type="match status" value="1"/>
</dbReference>
<dbReference type="GO" id="GO:0004674">
    <property type="term" value="F:protein serine/threonine kinase activity"/>
    <property type="evidence" value="ECO:0007669"/>
    <property type="project" value="UniProtKB-KW"/>
</dbReference>
<evidence type="ECO:0000256" key="1">
    <source>
        <dbReference type="ARBA" id="ARBA00022679"/>
    </source>
</evidence>
<keyword evidence="7" id="KW-1185">Reference proteome</keyword>
<dbReference type="AlphaFoldDB" id="A0A7W2I7N6"/>
<sequence>MGHPPSCAAPMPPASFTPPATIGGFPVTALLSARAGRCACAGVDPASGAALLLKLGSPGDALLAGLHHPHLAAVLAAGEEQGQPWSVLEWVAGRPLRAVLAEGVPPQARAWAWMGQLLAALACLHGAGIVHRDITPSNLLITPAGQLMVTDFGLAAHAGRAAGAAGTPAYMAPEQMRGAPAAPRADLYAAGVVLFQLLTGRLPFEGNAGAVVQQALAGAPATPSQRYPALGCRFDGVLARALARAAPQRFQSARQFAMALAEMAAA</sequence>
<keyword evidence="1" id="KW-0808">Transferase</keyword>
<evidence type="ECO:0000313" key="7">
    <source>
        <dbReference type="Proteomes" id="UP000566711"/>
    </source>
</evidence>
<keyword evidence="6" id="KW-0723">Serine/threonine-protein kinase</keyword>
<proteinExistence type="predicted"/>
<reference evidence="6 7" key="1">
    <citation type="submission" date="2020-07" db="EMBL/GenBank/DDBJ databases">
        <title>Novel species isolated from subtropical streams in China.</title>
        <authorList>
            <person name="Lu H."/>
        </authorList>
    </citation>
    <scope>NUCLEOTIDE SEQUENCE [LARGE SCALE GENOMIC DNA]</scope>
    <source>
        <strain evidence="6 7">FT3S</strain>
    </source>
</reference>
<evidence type="ECO:0000259" key="5">
    <source>
        <dbReference type="PROSITE" id="PS50011"/>
    </source>
</evidence>
<dbReference type="PROSITE" id="PS00109">
    <property type="entry name" value="PROTEIN_KINASE_TYR"/>
    <property type="match status" value="1"/>
</dbReference>
<feature type="domain" description="Protein kinase" evidence="5">
    <location>
        <begin position="1"/>
        <end position="261"/>
    </location>
</feature>
<dbReference type="PANTHER" id="PTHR43289:SF6">
    <property type="entry name" value="SERINE_THREONINE-PROTEIN KINASE NEKL-3"/>
    <property type="match status" value="1"/>
</dbReference>
<keyword evidence="2" id="KW-0547">Nucleotide-binding</keyword>
<dbReference type="GO" id="GO:0005524">
    <property type="term" value="F:ATP binding"/>
    <property type="evidence" value="ECO:0007669"/>
    <property type="project" value="UniProtKB-KW"/>
</dbReference>
<dbReference type="Gene3D" id="1.10.510.10">
    <property type="entry name" value="Transferase(Phosphotransferase) domain 1"/>
    <property type="match status" value="1"/>
</dbReference>
<dbReference type="EMBL" id="JACEZS010000012">
    <property type="protein sequence ID" value="MBA5606681.1"/>
    <property type="molecule type" value="Genomic_DNA"/>
</dbReference>
<dbReference type="SUPFAM" id="SSF56112">
    <property type="entry name" value="Protein kinase-like (PK-like)"/>
    <property type="match status" value="1"/>
</dbReference>
<keyword evidence="3 6" id="KW-0418">Kinase</keyword>
<dbReference type="PROSITE" id="PS50011">
    <property type="entry name" value="PROTEIN_KINASE_DOM"/>
    <property type="match status" value="1"/>
</dbReference>
<protein>
    <submittedName>
        <fullName evidence="6">Serine/threonine protein kinase</fullName>
    </submittedName>
</protein>
<dbReference type="Pfam" id="PF00069">
    <property type="entry name" value="Pkinase"/>
    <property type="match status" value="1"/>
</dbReference>
<dbReference type="PANTHER" id="PTHR43289">
    <property type="entry name" value="MITOGEN-ACTIVATED PROTEIN KINASE KINASE KINASE 20-RELATED"/>
    <property type="match status" value="1"/>
</dbReference>
<evidence type="ECO:0000256" key="4">
    <source>
        <dbReference type="ARBA" id="ARBA00022840"/>
    </source>
</evidence>
<evidence type="ECO:0000256" key="2">
    <source>
        <dbReference type="ARBA" id="ARBA00022741"/>
    </source>
</evidence>
<comment type="caution">
    <text evidence="6">The sequence shown here is derived from an EMBL/GenBank/DDBJ whole genome shotgun (WGS) entry which is preliminary data.</text>
</comment>
<gene>
    <name evidence="6" type="ORF">H3H36_15085</name>
</gene>
<dbReference type="RefSeq" id="WP_182218912.1">
    <property type="nucleotide sequence ID" value="NZ_JACEZS010000012.1"/>
</dbReference>
<dbReference type="InterPro" id="IPR011009">
    <property type="entry name" value="Kinase-like_dom_sf"/>
</dbReference>
<dbReference type="InterPro" id="IPR008266">
    <property type="entry name" value="Tyr_kinase_AS"/>
</dbReference>
<evidence type="ECO:0000313" key="6">
    <source>
        <dbReference type="EMBL" id="MBA5606681.1"/>
    </source>
</evidence>
<accession>A0A7W2I7N6</accession>